<organism evidence="2">
    <name type="scientific">Hyaloperonospora arabidopsidis (strain Emoy2)</name>
    <name type="common">Downy mildew agent</name>
    <name type="synonym">Peronospora arabidopsidis</name>
    <dbReference type="NCBI Taxonomy" id="559515"/>
    <lineage>
        <taxon>Eukaryota</taxon>
        <taxon>Sar</taxon>
        <taxon>Stramenopiles</taxon>
        <taxon>Oomycota</taxon>
        <taxon>Peronosporomycetes</taxon>
        <taxon>Peronosporales</taxon>
        <taxon>Peronosporaceae</taxon>
        <taxon>Hyaloperonospora</taxon>
    </lineage>
</organism>
<protein>
    <submittedName>
        <fullName evidence="2">RxLR effector candidate protein</fullName>
    </submittedName>
</protein>
<dbReference type="AlphaFoldDB" id="A0A090BC03"/>
<feature type="non-terminal residue" evidence="2">
    <location>
        <position position="109"/>
    </location>
</feature>
<keyword evidence="1" id="KW-1133">Transmembrane helix</keyword>
<reference evidence="2" key="1">
    <citation type="journal article" date="2014" name="PLoS Pathog.">
        <title>Expression profiling during Arabidopsis/downy mildew interaction reveals a highly-expressed effector that attenuates responses to salicylic acid.</title>
        <authorList>
            <person name="Asai S."/>
            <person name="Rallapalli G."/>
            <person name="Piquerez S.J.M."/>
            <person name="Caillaud M.C."/>
            <person name="Furzer O.J."/>
            <person name="Ishaque N."/>
            <person name="Wirthmueller L."/>
            <person name="Fabro G."/>
            <person name="Shirasu K."/>
            <person name="Jones J.D.G."/>
        </authorList>
    </citation>
    <scope>NUCLEOTIDE SEQUENCE</scope>
    <source>
        <strain evidence="2">Emoy2</strain>
    </source>
</reference>
<keyword evidence="1" id="KW-0812">Transmembrane</keyword>
<keyword evidence="1" id="KW-0472">Membrane</keyword>
<accession>A0A090BC03</accession>
<proteinExistence type="evidence at transcript level"/>
<gene>
    <name evidence="2" type="primary">HaRxLL491</name>
</gene>
<feature type="transmembrane region" description="Helical" evidence="1">
    <location>
        <begin position="69"/>
        <end position="92"/>
    </location>
</feature>
<evidence type="ECO:0000313" key="2">
    <source>
        <dbReference type="EMBL" id="BAP69142.1"/>
    </source>
</evidence>
<dbReference type="EMBL" id="AB922566">
    <property type="protein sequence ID" value="BAP69142.1"/>
    <property type="molecule type" value="mRNA"/>
</dbReference>
<feature type="transmembrane region" description="Helical" evidence="1">
    <location>
        <begin position="12"/>
        <end position="33"/>
    </location>
</feature>
<sequence>MRSCVQAGGRMIWLMTCAYLLAAAGAATAFYLATSHQRVWQSRAPLVRALRLGGCGLFALSLVCASTALGLWAGIFAALTTLMLAAIVLPCVDMWQYARAQRRQVRHVG</sequence>
<evidence type="ECO:0000256" key="1">
    <source>
        <dbReference type="SAM" id="Phobius"/>
    </source>
</evidence>
<name>A0A090BC03_HYAAE</name>